<dbReference type="EMBL" id="QQZK01000073">
    <property type="protein sequence ID" value="KAF5098463.1"/>
    <property type="molecule type" value="Genomic_DNA"/>
</dbReference>
<accession>A0A9P5G590</accession>
<reference evidence="2" key="1">
    <citation type="journal article" date="2020" name="Front. Microbiol.">
        <title>Phenotypic and Genetic Characterization of the Cheese Ripening Yeast Geotrichum candidum.</title>
        <authorList>
            <person name="Perkins V."/>
            <person name="Vignola S."/>
            <person name="Lessard M.H."/>
            <person name="Plante P.L."/>
            <person name="Corbeil J."/>
            <person name="Dugat-Bony E."/>
            <person name="Frenette M."/>
            <person name="Labrie S."/>
        </authorList>
    </citation>
    <scope>NUCLEOTIDE SEQUENCE</scope>
    <source>
        <strain evidence="2">LMA-70</strain>
    </source>
</reference>
<organism evidence="2 3">
    <name type="scientific">Geotrichum candidum</name>
    <name type="common">Oospora lactis</name>
    <name type="synonym">Dipodascus geotrichum</name>
    <dbReference type="NCBI Taxonomy" id="1173061"/>
    <lineage>
        <taxon>Eukaryota</taxon>
        <taxon>Fungi</taxon>
        <taxon>Dikarya</taxon>
        <taxon>Ascomycota</taxon>
        <taxon>Saccharomycotina</taxon>
        <taxon>Dipodascomycetes</taxon>
        <taxon>Dipodascales</taxon>
        <taxon>Dipodascaceae</taxon>
        <taxon>Geotrichum</taxon>
    </lineage>
</organism>
<dbReference type="PANTHER" id="PTHR28110">
    <property type="entry name" value="TRANSMEMBRANE PROTEIN"/>
    <property type="match status" value="1"/>
</dbReference>
<dbReference type="InterPro" id="IPR055323">
    <property type="entry name" value="C57A10.07/YOR238W"/>
</dbReference>
<reference evidence="2" key="2">
    <citation type="submission" date="2020-01" db="EMBL/GenBank/DDBJ databases">
        <authorList>
            <person name="Perkins V."/>
            <person name="Lessard M.-H."/>
            <person name="Dugat-Bony E."/>
            <person name="Frenette M."/>
            <person name="Labrie S."/>
        </authorList>
    </citation>
    <scope>NUCLEOTIDE SEQUENCE</scope>
    <source>
        <strain evidence="2">LMA-70</strain>
    </source>
</reference>
<feature type="region of interest" description="Disordered" evidence="1">
    <location>
        <begin position="321"/>
        <end position="368"/>
    </location>
</feature>
<comment type="caution">
    <text evidence="2">The sequence shown here is derived from an EMBL/GenBank/DDBJ whole genome shotgun (WGS) entry which is preliminary data.</text>
</comment>
<gene>
    <name evidence="2" type="ORF">DV451_003368</name>
</gene>
<dbReference type="Proteomes" id="UP000750522">
    <property type="component" value="Unassembled WGS sequence"/>
</dbReference>
<evidence type="ECO:0000256" key="1">
    <source>
        <dbReference type="SAM" id="MobiDB-lite"/>
    </source>
</evidence>
<evidence type="ECO:0000313" key="3">
    <source>
        <dbReference type="Proteomes" id="UP000750522"/>
    </source>
</evidence>
<dbReference type="AlphaFoldDB" id="A0A9P5G590"/>
<dbReference type="PANTHER" id="PTHR28110:SF1">
    <property type="entry name" value="TRANSMEMBRANE PROTEIN"/>
    <property type="match status" value="1"/>
</dbReference>
<feature type="compositionally biased region" description="Low complexity" evidence="1">
    <location>
        <begin position="321"/>
        <end position="331"/>
    </location>
</feature>
<evidence type="ECO:0000313" key="2">
    <source>
        <dbReference type="EMBL" id="KAF5098463.1"/>
    </source>
</evidence>
<proteinExistence type="predicted"/>
<feature type="compositionally biased region" description="Low complexity" evidence="1">
    <location>
        <begin position="352"/>
        <end position="368"/>
    </location>
</feature>
<dbReference type="GO" id="GO:0005737">
    <property type="term" value="C:cytoplasm"/>
    <property type="evidence" value="ECO:0007669"/>
    <property type="project" value="TreeGrafter"/>
</dbReference>
<name>A0A9P5G590_GEOCN</name>
<protein>
    <recommendedName>
        <fullName evidence="4">DUF218 domain-containing protein</fullName>
    </recommendedName>
</protein>
<evidence type="ECO:0008006" key="4">
    <source>
        <dbReference type="Google" id="ProtNLM"/>
    </source>
</evidence>
<sequence>MPRLTVFRAITLSALLLFVVGSIMLMSPLLNIGSLAQNKDFALKLIYDNLESLAPASLGGAPHTKLTHLVLVPCHSVWIGDSTITDPKHIGEHDSEWAIGPKSPFLRGRTKTLKEHIKAAANIARPDPSALLIFSGGQTSVSSGPLSESQSYWQLAKHLEELVIDTEGNSLEERAVVEEYARDSFENLLFSLSRFREYTGGYPTRITVVGYAFKEARFRELHRAALQYPADKFEYVGIDPPDLNQAQAARGEQENAYLPFKADPFGCKDKVLQEKRILRNPYRRTPFYVVSAPEMFDLLTYCDHHLHVFKKLPWTSTPRASAAAAPAPVATNKKTSETAAEPAETKEDNDNQEQNGQNEETNTAASSS</sequence>